<gene>
    <name evidence="2" type="ORF">ACFYXQ_32375</name>
</gene>
<evidence type="ECO:0000256" key="1">
    <source>
        <dbReference type="SAM" id="MobiDB-lite"/>
    </source>
</evidence>
<proteinExistence type="predicted"/>
<feature type="compositionally biased region" description="Polar residues" evidence="1">
    <location>
        <begin position="119"/>
        <end position="132"/>
    </location>
</feature>
<feature type="compositionally biased region" description="Basic and acidic residues" evidence="1">
    <location>
        <begin position="74"/>
        <end position="98"/>
    </location>
</feature>
<keyword evidence="3" id="KW-1185">Reference proteome</keyword>
<sequence length="132" mass="14044">MQVGVTIILGAVANCLTAGLATIVTAARIAKIVDEFAVPIRDMVTGWLKVRTAEKDYDATKTLAAAAKRERDAAARLKKGEAQAKKETEDKAKQDAKTQKANTGEPLTYDDIEALRRGPSTQKGTTSPALSS</sequence>
<evidence type="ECO:0000313" key="2">
    <source>
        <dbReference type="EMBL" id="MFF3572475.1"/>
    </source>
</evidence>
<evidence type="ECO:0000313" key="3">
    <source>
        <dbReference type="Proteomes" id="UP001601992"/>
    </source>
</evidence>
<feature type="region of interest" description="Disordered" evidence="1">
    <location>
        <begin position="74"/>
        <end position="132"/>
    </location>
</feature>
<dbReference type="RefSeq" id="WP_040823597.1">
    <property type="nucleotide sequence ID" value="NZ_JBIAQY010000013.1"/>
</dbReference>
<organism evidence="2 3">
    <name type="scientific">Nocardia jiangxiensis</name>
    <dbReference type="NCBI Taxonomy" id="282685"/>
    <lineage>
        <taxon>Bacteria</taxon>
        <taxon>Bacillati</taxon>
        <taxon>Actinomycetota</taxon>
        <taxon>Actinomycetes</taxon>
        <taxon>Mycobacteriales</taxon>
        <taxon>Nocardiaceae</taxon>
        <taxon>Nocardia</taxon>
    </lineage>
</organism>
<protein>
    <submittedName>
        <fullName evidence="2">Uncharacterized protein</fullName>
    </submittedName>
</protein>
<accession>A0ABW6S861</accession>
<comment type="caution">
    <text evidence="2">The sequence shown here is derived from an EMBL/GenBank/DDBJ whole genome shotgun (WGS) entry which is preliminary data.</text>
</comment>
<reference evidence="2 3" key="1">
    <citation type="submission" date="2024-10" db="EMBL/GenBank/DDBJ databases">
        <title>The Natural Products Discovery Center: Release of the First 8490 Sequenced Strains for Exploring Actinobacteria Biosynthetic Diversity.</title>
        <authorList>
            <person name="Kalkreuter E."/>
            <person name="Kautsar S.A."/>
            <person name="Yang D."/>
            <person name="Bader C.D."/>
            <person name="Teijaro C.N."/>
            <person name="Fluegel L."/>
            <person name="Davis C.M."/>
            <person name="Simpson J.R."/>
            <person name="Lauterbach L."/>
            <person name="Steele A.D."/>
            <person name="Gui C."/>
            <person name="Meng S."/>
            <person name="Li G."/>
            <person name="Viehrig K."/>
            <person name="Ye F."/>
            <person name="Su P."/>
            <person name="Kiefer A.F."/>
            <person name="Nichols A."/>
            <person name="Cepeda A.J."/>
            <person name="Yan W."/>
            <person name="Fan B."/>
            <person name="Jiang Y."/>
            <person name="Adhikari A."/>
            <person name="Zheng C.-J."/>
            <person name="Schuster L."/>
            <person name="Cowan T.M."/>
            <person name="Smanski M.J."/>
            <person name="Chevrette M.G."/>
            <person name="De Carvalho L.P.S."/>
            <person name="Shen B."/>
        </authorList>
    </citation>
    <scope>NUCLEOTIDE SEQUENCE [LARGE SCALE GENOMIC DNA]</scope>
    <source>
        <strain evidence="2 3">NPDC002593</strain>
    </source>
</reference>
<dbReference type="EMBL" id="JBIAQY010000013">
    <property type="protein sequence ID" value="MFF3572475.1"/>
    <property type="molecule type" value="Genomic_DNA"/>
</dbReference>
<name>A0ABW6S861_9NOCA</name>
<dbReference type="Proteomes" id="UP001601992">
    <property type="component" value="Unassembled WGS sequence"/>
</dbReference>